<keyword evidence="7" id="KW-1185">Reference proteome</keyword>
<dbReference type="GO" id="GO:0016787">
    <property type="term" value="F:hydrolase activity"/>
    <property type="evidence" value="ECO:0007669"/>
    <property type="project" value="UniProtKB-KW"/>
</dbReference>
<reference evidence="6 7" key="1">
    <citation type="submission" date="2019-07" db="EMBL/GenBank/DDBJ databases">
        <title>New species of Amycolatopsis and Streptomyces.</title>
        <authorList>
            <person name="Duangmal K."/>
            <person name="Teo W.F.A."/>
            <person name="Lipun K."/>
        </authorList>
    </citation>
    <scope>NUCLEOTIDE SEQUENCE [LARGE SCALE GENOMIC DNA]</scope>
    <source>
        <strain evidence="6 7">NBRC 109810</strain>
    </source>
</reference>
<evidence type="ECO:0000256" key="4">
    <source>
        <dbReference type="ARBA" id="ARBA00022842"/>
    </source>
</evidence>
<dbReference type="NCBIfam" id="TIGR01490">
    <property type="entry name" value="HAD-SF-IB-hyp1"/>
    <property type="match status" value="1"/>
</dbReference>
<dbReference type="Gene3D" id="3.40.50.1000">
    <property type="entry name" value="HAD superfamily/HAD-like"/>
    <property type="match status" value="1"/>
</dbReference>
<dbReference type="GO" id="GO:0046872">
    <property type="term" value="F:metal ion binding"/>
    <property type="evidence" value="ECO:0007669"/>
    <property type="project" value="UniProtKB-KW"/>
</dbReference>
<dbReference type="InterPro" id="IPR023214">
    <property type="entry name" value="HAD_sf"/>
</dbReference>
<protein>
    <submittedName>
        <fullName evidence="6">HAD-IB family hydrolase</fullName>
    </submittedName>
</protein>
<feature type="region of interest" description="Disordered" evidence="5">
    <location>
        <begin position="1"/>
        <end position="23"/>
    </location>
</feature>
<evidence type="ECO:0000256" key="1">
    <source>
        <dbReference type="ARBA" id="ARBA00009184"/>
    </source>
</evidence>
<dbReference type="Proteomes" id="UP000325849">
    <property type="component" value="Unassembled WGS sequence"/>
</dbReference>
<dbReference type="OrthoDB" id="25607at2"/>
<gene>
    <name evidence="6" type="ORF">FNH09_00770</name>
</gene>
<dbReference type="PANTHER" id="PTHR43344">
    <property type="entry name" value="PHOSPHOSERINE PHOSPHATASE"/>
    <property type="match status" value="1"/>
</dbReference>
<evidence type="ECO:0000256" key="2">
    <source>
        <dbReference type="ARBA" id="ARBA00022723"/>
    </source>
</evidence>
<feature type="region of interest" description="Disordered" evidence="5">
    <location>
        <begin position="248"/>
        <end position="272"/>
    </location>
</feature>
<name>A0A5N8V7G0_9ACTN</name>
<dbReference type="Pfam" id="PF12710">
    <property type="entry name" value="HAD"/>
    <property type="match status" value="1"/>
</dbReference>
<accession>A0A5N8V7G0</accession>
<dbReference type="PANTHER" id="PTHR43344:SF13">
    <property type="entry name" value="PHOSPHATASE RV3661-RELATED"/>
    <property type="match status" value="1"/>
</dbReference>
<dbReference type="InterPro" id="IPR036412">
    <property type="entry name" value="HAD-like_sf"/>
</dbReference>
<organism evidence="6 7">
    <name type="scientific">Streptomyces adustus</name>
    <dbReference type="NCBI Taxonomy" id="1609272"/>
    <lineage>
        <taxon>Bacteria</taxon>
        <taxon>Bacillati</taxon>
        <taxon>Actinomycetota</taxon>
        <taxon>Actinomycetes</taxon>
        <taxon>Kitasatosporales</taxon>
        <taxon>Streptomycetaceae</taxon>
        <taxon>Streptomyces</taxon>
    </lineage>
</organism>
<dbReference type="AlphaFoldDB" id="A0A5N8V7G0"/>
<dbReference type="RefSeq" id="WP_152884002.1">
    <property type="nucleotide sequence ID" value="NZ_VJZD01000002.1"/>
</dbReference>
<comment type="similarity">
    <text evidence="1">Belongs to the HAD-like hydrolase superfamily. SerB family.</text>
</comment>
<evidence type="ECO:0000313" key="7">
    <source>
        <dbReference type="Proteomes" id="UP000325849"/>
    </source>
</evidence>
<dbReference type="InterPro" id="IPR006385">
    <property type="entry name" value="HAD_hydro_SerB1"/>
</dbReference>
<comment type="caution">
    <text evidence="6">The sequence shown here is derived from an EMBL/GenBank/DDBJ whole genome shotgun (WGS) entry which is preliminary data.</text>
</comment>
<evidence type="ECO:0000313" key="6">
    <source>
        <dbReference type="EMBL" id="MPY29915.1"/>
    </source>
</evidence>
<keyword evidence="3 6" id="KW-0378">Hydrolase</keyword>
<dbReference type="Gene3D" id="1.20.1440.100">
    <property type="entry name" value="SG protein - dephosphorylation function"/>
    <property type="match status" value="1"/>
</dbReference>
<sequence>MGDEPRPAGVAPGGTGRVDDRGGEHGSARAVRIAFFDVDETLVDVKSIFSFLEFHLGDPDRYRAAESELTSAARVGVSREETNRTYYRNYTGMAQAAVAESGRRWFARELRRDGFLHRGAVRELRRLRAEGYRIALVSGSFRACLDPIAEQLGAEHVLCSDPEVVAGRYTGEVHAVVIGEAKATAARALMARSGARPEDCVAYGDHASDLPLLTCVGGAGVVGDDPVLAAHADRLGWIRLPRTAGPAATAQGSAAAGPATNAYTEELTHATR</sequence>
<feature type="compositionally biased region" description="Low complexity" evidence="5">
    <location>
        <begin position="248"/>
        <end position="262"/>
    </location>
</feature>
<proteinExistence type="inferred from homology"/>
<keyword evidence="4" id="KW-0460">Magnesium</keyword>
<dbReference type="SUPFAM" id="SSF56784">
    <property type="entry name" value="HAD-like"/>
    <property type="match status" value="1"/>
</dbReference>
<evidence type="ECO:0000256" key="5">
    <source>
        <dbReference type="SAM" id="MobiDB-lite"/>
    </source>
</evidence>
<dbReference type="EMBL" id="VJZD01000002">
    <property type="protein sequence ID" value="MPY29915.1"/>
    <property type="molecule type" value="Genomic_DNA"/>
</dbReference>
<dbReference type="NCBIfam" id="TIGR01488">
    <property type="entry name" value="HAD-SF-IB"/>
    <property type="match status" value="1"/>
</dbReference>
<dbReference type="InterPro" id="IPR050582">
    <property type="entry name" value="HAD-like_SerB"/>
</dbReference>
<keyword evidence="2" id="KW-0479">Metal-binding</keyword>
<evidence type="ECO:0000256" key="3">
    <source>
        <dbReference type="ARBA" id="ARBA00022801"/>
    </source>
</evidence>